<dbReference type="Gene3D" id="3.30.390.50">
    <property type="entry name" value="CO dehydrogenase flavoprotein, C-terminal domain"/>
    <property type="match status" value="1"/>
</dbReference>
<evidence type="ECO:0000256" key="2">
    <source>
        <dbReference type="ARBA" id="ARBA00022827"/>
    </source>
</evidence>
<dbReference type="Pfam" id="PF03450">
    <property type="entry name" value="CO_deh_flav_C"/>
    <property type="match status" value="1"/>
</dbReference>
<dbReference type="SUPFAM" id="SSF56176">
    <property type="entry name" value="FAD-binding/transporter-associated domain-like"/>
    <property type="match status" value="1"/>
</dbReference>
<dbReference type="SUPFAM" id="SSF55447">
    <property type="entry name" value="CO dehydrogenase flavoprotein C-terminal domain-like"/>
    <property type="match status" value="1"/>
</dbReference>
<keyword evidence="2" id="KW-0274">FAD</keyword>
<dbReference type="InterPro" id="IPR016167">
    <property type="entry name" value="FAD-bd_PCMH_sub1"/>
</dbReference>
<dbReference type="InterPro" id="IPR016169">
    <property type="entry name" value="FAD-bd_PCMH_sub2"/>
</dbReference>
<evidence type="ECO:0000256" key="1">
    <source>
        <dbReference type="ARBA" id="ARBA00022630"/>
    </source>
</evidence>
<dbReference type="Gene3D" id="3.30.43.10">
    <property type="entry name" value="Uridine Diphospho-n-acetylenolpyruvylglucosamine Reductase, domain 2"/>
    <property type="match status" value="1"/>
</dbReference>
<feature type="domain" description="FAD-binding PCMH-type" evidence="4">
    <location>
        <begin position="1"/>
        <end position="176"/>
    </location>
</feature>
<dbReference type="InterPro" id="IPR005107">
    <property type="entry name" value="CO_DH_flav_C"/>
</dbReference>
<accession>Q24M56</accession>
<dbReference type="InterPro" id="IPR051312">
    <property type="entry name" value="Diverse_Substr_Oxidored"/>
</dbReference>
<dbReference type="Gene3D" id="3.30.465.10">
    <property type="match status" value="1"/>
</dbReference>
<dbReference type="InterPro" id="IPR002346">
    <property type="entry name" value="Mopterin_DH_FAD-bd"/>
</dbReference>
<reference evidence="5" key="1">
    <citation type="journal article" date="2006" name="Environ. Microbiol.">
        <title>Analysis of the first genome fragment from the marine sponge-associated, novel candidate phylum Poribacteria by environmental genomics.</title>
        <authorList>
            <person name="Fieseler L."/>
            <person name="Quaiser A."/>
            <person name="Schleper C."/>
            <person name="Hentschel U."/>
        </authorList>
    </citation>
    <scope>NUCLEOTIDE SEQUENCE</scope>
</reference>
<proteinExistence type="predicted"/>
<dbReference type="SMART" id="SM01092">
    <property type="entry name" value="CO_deh_flav_C"/>
    <property type="match status" value="1"/>
</dbReference>
<keyword evidence="3" id="KW-0560">Oxidoreductase</keyword>
<evidence type="ECO:0000313" key="5">
    <source>
        <dbReference type="EMBL" id="AAW84296.1"/>
    </source>
</evidence>
<evidence type="ECO:0000259" key="4">
    <source>
        <dbReference type="PROSITE" id="PS51387"/>
    </source>
</evidence>
<organism evidence="5">
    <name type="scientific">uncultured Poribacteria bacterium 64K2</name>
    <dbReference type="NCBI Taxonomy" id="309182"/>
    <lineage>
        <taxon>Bacteria</taxon>
        <taxon>Candidatus Poribacteria</taxon>
        <taxon>environmental samples</taxon>
    </lineage>
</organism>
<name>Q24M56_9BACT</name>
<evidence type="ECO:0000256" key="3">
    <source>
        <dbReference type="ARBA" id="ARBA00023002"/>
    </source>
</evidence>
<protein>
    <submittedName>
        <fullName evidence="5">Putative oxidoreductase medium subunit</fullName>
    </submittedName>
</protein>
<dbReference type="PANTHER" id="PTHR42659:SF2">
    <property type="entry name" value="XANTHINE DEHYDROGENASE SUBUNIT C-RELATED"/>
    <property type="match status" value="1"/>
</dbReference>
<dbReference type="EMBL" id="AY713479">
    <property type="protein sequence ID" value="AAW84296.1"/>
    <property type="molecule type" value="Genomic_DNA"/>
</dbReference>
<dbReference type="PANTHER" id="PTHR42659">
    <property type="entry name" value="XANTHINE DEHYDROGENASE SUBUNIT C-RELATED"/>
    <property type="match status" value="1"/>
</dbReference>
<dbReference type="GO" id="GO:0071949">
    <property type="term" value="F:FAD binding"/>
    <property type="evidence" value="ECO:0007669"/>
    <property type="project" value="InterPro"/>
</dbReference>
<keyword evidence="1" id="KW-0285">Flavoprotein</keyword>
<dbReference type="AlphaFoldDB" id="Q24M56"/>
<dbReference type="InterPro" id="IPR036318">
    <property type="entry name" value="FAD-bd_PCMH-like_sf"/>
</dbReference>
<dbReference type="InterPro" id="IPR036683">
    <property type="entry name" value="CO_DH_flav_C_dom_sf"/>
</dbReference>
<dbReference type="GO" id="GO:0016491">
    <property type="term" value="F:oxidoreductase activity"/>
    <property type="evidence" value="ECO:0007669"/>
    <property type="project" value="UniProtKB-KW"/>
</dbReference>
<dbReference type="Pfam" id="PF00941">
    <property type="entry name" value="FAD_binding_5"/>
    <property type="match status" value="1"/>
</dbReference>
<dbReference type="PROSITE" id="PS51387">
    <property type="entry name" value="FAD_PCMH"/>
    <property type="match status" value="1"/>
</dbReference>
<dbReference type="InterPro" id="IPR016166">
    <property type="entry name" value="FAD-bd_PCMH"/>
</dbReference>
<sequence>MQDFSYVSAKTVTEAVALLDENGEKARILAGGTDLIVNVREGRRDVGLMIDVKSIPEVNVLDYDANAGLTLGAAVECYKIYAVDAICDAYPGLIDATKIIGGTAIQGRAGVGGNLCNASPAADCIPPLIVLNASCVIAGPNGERELPVEQFCTAPGQIALENGEMLVSLKIPAPASNSSSYYLRFIPRNEMDIAVVGAGASVTLDDAKQTIVSARIALAAVAPTPLFAEEASALLAGREVSDAAIDEAAQAAQAIARPISDMRGTAEQRTHLVGVLTRRALNGAIQRVRDAA</sequence>